<feature type="chain" id="PRO_5041469775" evidence="1">
    <location>
        <begin position="24"/>
        <end position="72"/>
    </location>
</feature>
<organism evidence="2 3">
    <name type="scientific">Cercophora newfieldiana</name>
    <dbReference type="NCBI Taxonomy" id="92897"/>
    <lineage>
        <taxon>Eukaryota</taxon>
        <taxon>Fungi</taxon>
        <taxon>Dikarya</taxon>
        <taxon>Ascomycota</taxon>
        <taxon>Pezizomycotina</taxon>
        <taxon>Sordariomycetes</taxon>
        <taxon>Sordariomycetidae</taxon>
        <taxon>Sordariales</taxon>
        <taxon>Lasiosphaeriaceae</taxon>
        <taxon>Cercophora</taxon>
    </lineage>
</organism>
<feature type="signal peptide" evidence="1">
    <location>
        <begin position="1"/>
        <end position="23"/>
    </location>
</feature>
<evidence type="ECO:0000256" key="1">
    <source>
        <dbReference type="SAM" id="SignalP"/>
    </source>
</evidence>
<dbReference type="AlphaFoldDB" id="A0AA39Y207"/>
<accession>A0AA39Y207</accession>
<dbReference type="EMBL" id="JAULSV010000005">
    <property type="protein sequence ID" value="KAK0644304.1"/>
    <property type="molecule type" value="Genomic_DNA"/>
</dbReference>
<sequence length="72" mass="7772">MAAGLRTLPLVSLPMVMSSQSYAEMPAALPDEDEAAVRYPSPWGSRGSECRGTARSRRHEQTGWSLSCPACC</sequence>
<keyword evidence="1" id="KW-0732">Signal</keyword>
<proteinExistence type="predicted"/>
<gene>
    <name evidence="2" type="ORF">B0T16DRAFT_417473</name>
</gene>
<comment type="caution">
    <text evidence="2">The sequence shown here is derived from an EMBL/GenBank/DDBJ whole genome shotgun (WGS) entry which is preliminary data.</text>
</comment>
<reference evidence="2" key="1">
    <citation type="submission" date="2023-06" db="EMBL/GenBank/DDBJ databases">
        <title>Genome-scale phylogeny and comparative genomics of the fungal order Sordariales.</title>
        <authorList>
            <consortium name="Lawrence Berkeley National Laboratory"/>
            <person name="Hensen N."/>
            <person name="Bonometti L."/>
            <person name="Westerberg I."/>
            <person name="Brannstrom I.O."/>
            <person name="Guillou S."/>
            <person name="Cros-Aarteil S."/>
            <person name="Calhoun S."/>
            <person name="Haridas S."/>
            <person name="Kuo A."/>
            <person name="Mondo S."/>
            <person name="Pangilinan J."/>
            <person name="Riley R."/>
            <person name="Labutti K."/>
            <person name="Andreopoulos B."/>
            <person name="Lipzen A."/>
            <person name="Chen C."/>
            <person name="Yanf M."/>
            <person name="Daum C."/>
            <person name="Ng V."/>
            <person name="Clum A."/>
            <person name="Steindorff A."/>
            <person name="Ohm R."/>
            <person name="Martin F."/>
            <person name="Silar P."/>
            <person name="Natvig D."/>
            <person name="Lalanne C."/>
            <person name="Gautier V."/>
            <person name="Ament-Velasquez S.L."/>
            <person name="Kruys A."/>
            <person name="Hutchinson M.I."/>
            <person name="Powell A.J."/>
            <person name="Barry K."/>
            <person name="Miller A.N."/>
            <person name="Grigoriev I.V."/>
            <person name="Debuchy R."/>
            <person name="Gladieux P."/>
            <person name="Thoren M.H."/>
            <person name="Johannesson H."/>
        </authorList>
    </citation>
    <scope>NUCLEOTIDE SEQUENCE</scope>
    <source>
        <strain evidence="2">SMH2532-1</strain>
    </source>
</reference>
<evidence type="ECO:0000313" key="3">
    <source>
        <dbReference type="Proteomes" id="UP001174936"/>
    </source>
</evidence>
<keyword evidence="3" id="KW-1185">Reference proteome</keyword>
<name>A0AA39Y207_9PEZI</name>
<protein>
    <submittedName>
        <fullName evidence="2">Uncharacterized protein</fullName>
    </submittedName>
</protein>
<dbReference type="Proteomes" id="UP001174936">
    <property type="component" value="Unassembled WGS sequence"/>
</dbReference>
<evidence type="ECO:0000313" key="2">
    <source>
        <dbReference type="EMBL" id="KAK0644304.1"/>
    </source>
</evidence>